<sequence>MVKAFKCDHCREFYDPYSPKMVTRTSGAVHVGVTIIGATVGQQPRDYCKDCLLKVVLAAFDE</sequence>
<accession>A0A0F9R8M6</accession>
<reference evidence="1" key="1">
    <citation type="journal article" date="2015" name="Nature">
        <title>Complex archaea that bridge the gap between prokaryotes and eukaryotes.</title>
        <authorList>
            <person name="Spang A."/>
            <person name="Saw J.H."/>
            <person name="Jorgensen S.L."/>
            <person name="Zaremba-Niedzwiedzka K."/>
            <person name="Martijn J."/>
            <person name="Lind A.E."/>
            <person name="van Eijk R."/>
            <person name="Schleper C."/>
            <person name="Guy L."/>
            <person name="Ettema T.J."/>
        </authorList>
    </citation>
    <scope>NUCLEOTIDE SEQUENCE</scope>
</reference>
<evidence type="ECO:0000313" key="1">
    <source>
        <dbReference type="EMBL" id="KKN13763.1"/>
    </source>
</evidence>
<name>A0A0F9R8M6_9ZZZZ</name>
<dbReference type="EMBL" id="LAZR01003888">
    <property type="protein sequence ID" value="KKN13763.1"/>
    <property type="molecule type" value="Genomic_DNA"/>
</dbReference>
<comment type="caution">
    <text evidence="1">The sequence shown here is derived from an EMBL/GenBank/DDBJ whole genome shotgun (WGS) entry which is preliminary data.</text>
</comment>
<gene>
    <name evidence="1" type="ORF">LCGC14_1003130</name>
</gene>
<proteinExistence type="predicted"/>
<dbReference type="AlphaFoldDB" id="A0A0F9R8M6"/>
<protein>
    <submittedName>
        <fullName evidence="1">Uncharacterized protein</fullName>
    </submittedName>
</protein>
<organism evidence="1">
    <name type="scientific">marine sediment metagenome</name>
    <dbReference type="NCBI Taxonomy" id="412755"/>
    <lineage>
        <taxon>unclassified sequences</taxon>
        <taxon>metagenomes</taxon>
        <taxon>ecological metagenomes</taxon>
    </lineage>
</organism>